<protein>
    <submittedName>
        <fullName evidence="1">Uncharacterized protein</fullName>
    </submittedName>
</protein>
<dbReference type="BioCyc" id="MHAE859194:G1GR7-535-MONOMER"/>
<dbReference type="STRING" id="859194.MHF_0546"/>
<sequence length="93" mass="11011">MSPEIDKISEIFTRYRLLSKGEINAIFRKAKRILKKWELEMMVDGLYETFLREELSDTESKICTLAEIEMIVSDLLESWKELSRIFPPNSLPR</sequence>
<evidence type="ECO:0000313" key="2">
    <source>
        <dbReference type="Proteomes" id="UP000007952"/>
    </source>
</evidence>
<dbReference type="KEGG" id="mhf:MHF_0546"/>
<organism evidence="1 2">
    <name type="scientific">Mycoplasma haemofelis (strain Ohio2)</name>
    <dbReference type="NCBI Taxonomy" id="859194"/>
    <lineage>
        <taxon>Bacteria</taxon>
        <taxon>Bacillati</taxon>
        <taxon>Mycoplasmatota</taxon>
        <taxon>Mollicutes</taxon>
        <taxon>Mycoplasmataceae</taxon>
        <taxon>Mycoplasma</taxon>
    </lineage>
</organism>
<gene>
    <name evidence="1" type="ordered locus">MHF_0546</name>
</gene>
<accession>F6FHX0</accession>
<dbReference type="EMBL" id="CP002808">
    <property type="protein sequence ID" value="AEG72818.1"/>
    <property type="molecule type" value="Genomic_DNA"/>
</dbReference>
<proteinExistence type="predicted"/>
<dbReference type="Proteomes" id="UP000007952">
    <property type="component" value="Chromosome"/>
</dbReference>
<reference evidence="1 2" key="1">
    <citation type="journal article" date="2011" name="J. Bacteriol.">
        <title>Complete genome sequences of two hemotropic Mycoplasmas, Mycoplasma haemofelis strain Ohio2 and Mycoplasma suis strain Illinois.</title>
        <authorList>
            <person name="Messick J.B."/>
            <person name="Santos A.P."/>
            <person name="Guimaraes A.M."/>
        </authorList>
    </citation>
    <scope>NUCLEOTIDE SEQUENCE [LARGE SCALE GENOMIC DNA]</scope>
    <source>
        <strain evidence="1 2">Ohio2</strain>
    </source>
</reference>
<reference key="2">
    <citation type="submission" date="2011-05" db="EMBL/GenBank/DDBJ databases">
        <title>The Genome of Mycoplasma haemofelis Strain Ohio2, a pathogenic hemoplasma of the cat.</title>
        <authorList>
            <person name="Santos A.P."/>
            <person name="Guimaraes A.M.S."/>
            <person name="SanMiguel P.J."/>
            <person name="Martin S.W."/>
            <person name="Messick J.B."/>
        </authorList>
    </citation>
    <scope>NUCLEOTIDE SEQUENCE</scope>
    <source>
        <strain>Ohio2</strain>
    </source>
</reference>
<name>F6FHX0_MYCHI</name>
<dbReference type="AlphaFoldDB" id="F6FHX0"/>
<evidence type="ECO:0000313" key="1">
    <source>
        <dbReference type="EMBL" id="AEG72818.1"/>
    </source>
</evidence>
<dbReference type="HOGENOM" id="CLU_2396495_0_0_14"/>